<feature type="repeat" description="WD" evidence="3">
    <location>
        <begin position="207"/>
        <end position="248"/>
    </location>
</feature>
<dbReference type="InParanoid" id="I3EKB9"/>
<keyword evidence="5" id="KW-1185">Reference proteome</keyword>
<dbReference type="STRING" id="935791.I3EKB9"/>
<dbReference type="OrthoDB" id="190105at2759"/>
<keyword evidence="1 3" id="KW-0853">WD repeat</keyword>
<dbReference type="SMART" id="SM00320">
    <property type="entry name" value="WD40"/>
    <property type="match status" value="4"/>
</dbReference>
<evidence type="ECO:0000256" key="3">
    <source>
        <dbReference type="PROSITE-ProRule" id="PRU00221"/>
    </source>
</evidence>
<proteinExistence type="predicted"/>
<dbReference type="VEuPathDB" id="MicrosporidiaDB:NEQG_00436"/>
<dbReference type="InterPro" id="IPR001680">
    <property type="entry name" value="WD40_rpt"/>
</dbReference>
<organism evidence="4 5">
    <name type="scientific">Nematocida parisii (strain ERTm3)</name>
    <name type="common">Nematode killer fungus</name>
    <dbReference type="NCBI Taxonomy" id="935791"/>
    <lineage>
        <taxon>Eukaryota</taxon>
        <taxon>Fungi</taxon>
        <taxon>Fungi incertae sedis</taxon>
        <taxon>Microsporidia</taxon>
        <taxon>Nematocida</taxon>
    </lineage>
</organism>
<dbReference type="PRINTS" id="PR00320">
    <property type="entry name" value="GPROTEINBRPT"/>
</dbReference>
<dbReference type="AlphaFoldDB" id="I3EKB9"/>
<dbReference type="EMBL" id="GL870876">
    <property type="protein sequence ID" value="EIJ89666.1"/>
    <property type="molecule type" value="Genomic_DNA"/>
</dbReference>
<accession>I3EKB9</accession>
<dbReference type="SUPFAM" id="SSF81383">
    <property type="entry name" value="F-box domain"/>
    <property type="match status" value="1"/>
</dbReference>
<dbReference type="Pfam" id="PF00400">
    <property type="entry name" value="WD40"/>
    <property type="match status" value="3"/>
</dbReference>
<dbReference type="PROSITE" id="PS50082">
    <property type="entry name" value="WD_REPEATS_2"/>
    <property type="match status" value="3"/>
</dbReference>
<dbReference type="OMA" id="DAMINIY"/>
<evidence type="ECO:0000313" key="4">
    <source>
        <dbReference type="EMBL" id="EIJ89666.1"/>
    </source>
</evidence>
<evidence type="ECO:0000256" key="2">
    <source>
        <dbReference type="ARBA" id="ARBA00022737"/>
    </source>
</evidence>
<dbReference type="PANTHER" id="PTHR22847">
    <property type="entry name" value="WD40 REPEAT PROTEIN"/>
    <property type="match status" value="1"/>
</dbReference>
<dbReference type="InterPro" id="IPR036047">
    <property type="entry name" value="F-box-like_dom_sf"/>
</dbReference>
<dbReference type="GO" id="GO:1990234">
    <property type="term" value="C:transferase complex"/>
    <property type="evidence" value="ECO:0007669"/>
    <property type="project" value="UniProtKB-ARBA"/>
</dbReference>
<sequence>MGIIRSIFPLEVLSRITQYLSIKDIKRLMCASDGIRKAIEANPIIWKQKLKERERDCTNGNYLVEVKKECILTHSWIKNIGNSTNSIKHTPNCEITKITAYGDMIVVSSNSTHLYVLDKSLGYIRKLKQAKGSIWTFDYANNVLVSGSTDKSVRVWDIFLGISIKTLSEHKSTVRTVLLADKYVISGSRDSTIRVWDLNTGGVIHALNGHTGSIRDMVTVKNKSLLISGSYDGTCILWNYRTGEGIRYLIKLSRRIYKVQCIGDWVAVGGMDQKLHVVTLDGNHVFSSAAQNGTIFQIKADSEQYIYTLTANGTVSKWNVRKKEQVYQIDTHTKAIDIYIINHLLVVGLIDRIDLYCREKGIFIRTVAVIDMLYSVYCDNTVLIYGYKDNGLCKLTSIQYKNIL</sequence>
<evidence type="ECO:0000313" key="5">
    <source>
        <dbReference type="Proteomes" id="UP000002872"/>
    </source>
</evidence>
<dbReference type="PROSITE" id="PS00678">
    <property type="entry name" value="WD_REPEATS_1"/>
    <property type="match status" value="2"/>
</dbReference>
<dbReference type="Gene3D" id="2.130.10.10">
    <property type="entry name" value="YVTN repeat-like/Quinoprotein amine dehydrogenase"/>
    <property type="match status" value="1"/>
</dbReference>
<keyword evidence="2" id="KW-0677">Repeat</keyword>
<feature type="repeat" description="WD" evidence="3">
    <location>
        <begin position="141"/>
        <end position="158"/>
    </location>
</feature>
<protein>
    <submittedName>
        <fullName evidence="4">Uncharacterized protein</fullName>
    </submittedName>
</protein>
<dbReference type="InterPro" id="IPR019775">
    <property type="entry name" value="WD40_repeat_CS"/>
</dbReference>
<evidence type="ECO:0000256" key="1">
    <source>
        <dbReference type="ARBA" id="ARBA00022574"/>
    </source>
</evidence>
<reference evidence="4" key="1">
    <citation type="submission" date="2011-01" db="EMBL/GenBank/DDBJ databases">
        <title>The Genome Sequence of Nematocida parisii strain ERTm3.</title>
        <authorList>
            <consortium name="The Broad Institute Genome Sequencing Platform"/>
            <consortium name="The Broad Institute Genome Sequencing Center for Infectious Disease"/>
            <person name="Cuomo C."/>
            <person name="Troemel E."/>
            <person name="Young S.K."/>
            <person name="Zeng Q."/>
            <person name="Gargeya S."/>
            <person name="Fitzgerald M."/>
            <person name="Haas B."/>
            <person name="Abouelleil A."/>
            <person name="Alvarado L."/>
            <person name="Arachchi H.M."/>
            <person name="Berlin A."/>
            <person name="Chapman S.B."/>
            <person name="Gearin G."/>
            <person name="Goldberg J."/>
            <person name="Griggs A."/>
            <person name="Gujja S."/>
            <person name="Hansen M."/>
            <person name="Heiman D."/>
            <person name="Howarth C."/>
            <person name="Larimer J."/>
            <person name="Lui A."/>
            <person name="MacDonald P.J.P."/>
            <person name="McCowen C."/>
            <person name="Montmayeur A."/>
            <person name="Murphy C."/>
            <person name="Neiman D."/>
            <person name="Pearson M."/>
            <person name="Priest M."/>
            <person name="Roberts A."/>
            <person name="Saif S."/>
            <person name="Shea T."/>
            <person name="Sisk P."/>
            <person name="Stolte C."/>
            <person name="Sykes S."/>
            <person name="Wortman J."/>
            <person name="Nusbaum C."/>
            <person name="Birren B."/>
        </authorList>
    </citation>
    <scope>NUCLEOTIDE SEQUENCE</scope>
    <source>
        <strain evidence="4">ERTm3</strain>
    </source>
</reference>
<dbReference type="Proteomes" id="UP000002872">
    <property type="component" value="Unassembled WGS sequence"/>
</dbReference>
<gene>
    <name evidence="4" type="ORF">NEQG_00436</name>
</gene>
<dbReference type="HOGENOM" id="CLU_000288_103_6_1"/>
<name>I3EKB9_NEMP3</name>
<dbReference type="PANTHER" id="PTHR22847:SF637">
    <property type="entry name" value="WD REPEAT DOMAIN 5B"/>
    <property type="match status" value="1"/>
</dbReference>
<dbReference type="SUPFAM" id="SSF50978">
    <property type="entry name" value="WD40 repeat-like"/>
    <property type="match status" value="1"/>
</dbReference>
<dbReference type="InterPro" id="IPR036322">
    <property type="entry name" value="WD40_repeat_dom_sf"/>
</dbReference>
<dbReference type="PROSITE" id="PS50294">
    <property type="entry name" value="WD_REPEATS_REGION"/>
    <property type="match status" value="2"/>
</dbReference>
<feature type="repeat" description="WD" evidence="3">
    <location>
        <begin position="167"/>
        <end position="206"/>
    </location>
</feature>
<dbReference type="InterPro" id="IPR015943">
    <property type="entry name" value="WD40/YVTN_repeat-like_dom_sf"/>
</dbReference>
<dbReference type="InterPro" id="IPR020472">
    <property type="entry name" value="WD40_PAC1"/>
</dbReference>